<protein>
    <recommendedName>
        <fullName evidence="1">PRELI/MSF1 domain-containing protein</fullName>
    </recommendedName>
</protein>
<gene>
    <name evidence="2" type="ORF">GSBLH_T00000384001</name>
</gene>
<dbReference type="Proteomes" id="UP000008312">
    <property type="component" value="Unassembled WGS sequence"/>
</dbReference>
<name>D8LW01_BLAHO</name>
<accession>D8LW01</accession>
<dbReference type="FunCoup" id="D8LW01">
    <property type="interactions" value="285"/>
</dbReference>
<dbReference type="OrthoDB" id="407630at2759"/>
<dbReference type="InterPro" id="IPR006797">
    <property type="entry name" value="PRELI/MSF1_dom"/>
</dbReference>
<dbReference type="InParanoid" id="D8LW01"/>
<dbReference type="RefSeq" id="XP_012894038.1">
    <property type="nucleotide sequence ID" value="XM_013038584.1"/>
</dbReference>
<dbReference type="GeneID" id="24917696"/>
<evidence type="ECO:0000313" key="3">
    <source>
        <dbReference type="Proteomes" id="UP000008312"/>
    </source>
</evidence>
<dbReference type="PROSITE" id="PS50904">
    <property type="entry name" value="PRELI_MSF1"/>
    <property type="match status" value="1"/>
</dbReference>
<dbReference type="Pfam" id="PF04707">
    <property type="entry name" value="PRELI"/>
    <property type="match status" value="1"/>
</dbReference>
<evidence type="ECO:0000313" key="2">
    <source>
        <dbReference type="EMBL" id="CBK19990.2"/>
    </source>
</evidence>
<feature type="domain" description="PRELI/MSF1" evidence="1">
    <location>
        <begin position="1"/>
        <end position="170"/>
    </location>
</feature>
<organism evidence="2">
    <name type="scientific">Blastocystis hominis</name>
    <dbReference type="NCBI Taxonomy" id="12968"/>
    <lineage>
        <taxon>Eukaryota</taxon>
        <taxon>Sar</taxon>
        <taxon>Stramenopiles</taxon>
        <taxon>Bigyra</taxon>
        <taxon>Opalozoa</taxon>
        <taxon>Opalinata</taxon>
        <taxon>Blastocystidae</taxon>
        <taxon>Blastocystis</taxon>
    </lineage>
</organism>
<dbReference type="GO" id="GO:0005758">
    <property type="term" value="C:mitochondrial intermembrane space"/>
    <property type="evidence" value="ECO:0007669"/>
    <property type="project" value="InterPro"/>
</dbReference>
<dbReference type="InterPro" id="IPR037365">
    <property type="entry name" value="Slowmo/Ups"/>
</dbReference>
<dbReference type="PANTHER" id="PTHR11158">
    <property type="entry name" value="MSF1/PX19 RELATED"/>
    <property type="match status" value="1"/>
</dbReference>
<keyword evidence="3" id="KW-1185">Reference proteome</keyword>
<evidence type="ECO:0000259" key="1">
    <source>
        <dbReference type="PROSITE" id="PS50904"/>
    </source>
</evidence>
<dbReference type="AlphaFoldDB" id="D8LW01"/>
<sequence length="181" mass="21094">MRVNSYSYTYDSDWESVTSAFWRKYWHPGQKHSCTYVLNRYIDKDGRLVTKRLHVIYQNLPYFMQKICGNIVTYGGEESIIDPKKKQLTIHSKNLSFTRQAAALDVSSYTVCENDPKKTDYKKSTKTFAKIAMLMSGQIERWYAYNEGHHFKKSVEVMNDILFGKVKINFGLDARTPNSST</sequence>
<reference evidence="2" key="1">
    <citation type="submission" date="2010-02" db="EMBL/GenBank/DDBJ databases">
        <title>Sequencing and annotation of the Blastocystis hominis genome.</title>
        <authorList>
            <person name="Wincker P."/>
        </authorList>
    </citation>
    <scope>NUCLEOTIDE SEQUENCE</scope>
    <source>
        <strain evidence="2">Singapore isolate B</strain>
    </source>
</reference>
<dbReference type="EMBL" id="FN668638">
    <property type="protein sequence ID" value="CBK19990.2"/>
    <property type="molecule type" value="Genomic_DNA"/>
</dbReference>
<proteinExistence type="predicted"/>